<dbReference type="RefSeq" id="WP_379497286.1">
    <property type="nucleotide sequence ID" value="NZ_JBHSAO010000010.1"/>
</dbReference>
<reference evidence="12" key="1">
    <citation type="journal article" date="2019" name="Int. J. Syst. Evol. Microbiol.">
        <title>The Global Catalogue of Microorganisms (GCM) 10K type strain sequencing project: providing services to taxonomists for standard genome sequencing and annotation.</title>
        <authorList>
            <consortium name="The Broad Institute Genomics Platform"/>
            <consortium name="The Broad Institute Genome Sequencing Center for Infectious Disease"/>
            <person name="Wu L."/>
            <person name="Ma J."/>
        </authorList>
    </citation>
    <scope>NUCLEOTIDE SEQUENCE [LARGE SCALE GENOMIC DNA]</scope>
    <source>
        <strain evidence="12">IBRC-M 10703</strain>
    </source>
</reference>
<dbReference type="NCBIfam" id="TIGR01882">
    <property type="entry name" value="peptidase-T"/>
    <property type="match status" value="1"/>
</dbReference>
<organism evidence="11 12">
    <name type="scientific">Oceanobacillus longus</name>
    <dbReference type="NCBI Taxonomy" id="930120"/>
    <lineage>
        <taxon>Bacteria</taxon>
        <taxon>Bacillati</taxon>
        <taxon>Bacillota</taxon>
        <taxon>Bacilli</taxon>
        <taxon>Bacillales</taxon>
        <taxon>Bacillaceae</taxon>
        <taxon>Oceanobacillus</taxon>
    </lineage>
</organism>
<evidence type="ECO:0000256" key="5">
    <source>
        <dbReference type="ARBA" id="ARBA00022723"/>
    </source>
</evidence>
<keyword evidence="4 9" id="KW-0645">Protease</keyword>
<evidence type="ECO:0000256" key="1">
    <source>
        <dbReference type="ARBA" id="ARBA00000870"/>
    </source>
</evidence>
<dbReference type="PANTHER" id="PTHR42994">
    <property type="entry name" value="PEPTIDASE T"/>
    <property type="match status" value="1"/>
</dbReference>
<feature type="binding site" evidence="9">
    <location>
        <position position="199"/>
    </location>
    <ligand>
        <name>Zn(2+)</name>
        <dbReference type="ChEBI" id="CHEBI:29105"/>
        <label>1</label>
    </ligand>
</feature>
<comment type="function">
    <text evidence="9">Cleaves the N-terminal amino acid of tripeptides.</text>
</comment>
<evidence type="ECO:0000256" key="9">
    <source>
        <dbReference type="HAMAP-Rule" id="MF_00550"/>
    </source>
</evidence>
<keyword evidence="6 9" id="KW-0378">Hydrolase</keyword>
<feature type="active site" description="Proton acceptor" evidence="9">
    <location>
        <position position="176"/>
    </location>
</feature>
<keyword evidence="8 9" id="KW-0482">Metalloprotease</keyword>
<proteinExistence type="inferred from homology"/>
<comment type="caution">
    <text evidence="11">The sequence shown here is derived from an EMBL/GenBank/DDBJ whole genome shotgun (WGS) entry which is preliminary data.</text>
</comment>
<feature type="active site" evidence="9">
    <location>
        <position position="81"/>
    </location>
</feature>
<protein>
    <recommendedName>
        <fullName evidence="9">Peptidase T</fullName>
        <ecNumber evidence="9">3.4.11.4</ecNumber>
    </recommendedName>
    <alternativeName>
        <fullName evidence="9">Aminotripeptidase</fullName>
        <shortName evidence="9">Tripeptidase</shortName>
    </alternativeName>
    <alternativeName>
        <fullName evidence="9">Tripeptide aminopeptidase</fullName>
    </alternativeName>
</protein>
<dbReference type="Pfam" id="PF07687">
    <property type="entry name" value="M20_dimer"/>
    <property type="match status" value="1"/>
</dbReference>
<dbReference type="Proteomes" id="UP001595772">
    <property type="component" value="Unassembled WGS sequence"/>
</dbReference>
<dbReference type="PROSITE" id="PS00759">
    <property type="entry name" value="ARGE_DAPE_CPG2_2"/>
    <property type="match status" value="1"/>
</dbReference>
<feature type="binding site" evidence="9">
    <location>
        <position position="177"/>
    </location>
    <ligand>
        <name>Zn(2+)</name>
        <dbReference type="ChEBI" id="CHEBI:29105"/>
        <label>2</label>
    </ligand>
</feature>
<dbReference type="InterPro" id="IPR036264">
    <property type="entry name" value="Bact_exopeptidase_dim_dom"/>
</dbReference>
<keyword evidence="9" id="KW-0963">Cytoplasm</keyword>
<accession>A0ABV8GY10</accession>
<evidence type="ECO:0000256" key="7">
    <source>
        <dbReference type="ARBA" id="ARBA00022833"/>
    </source>
</evidence>
<evidence type="ECO:0000256" key="3">
    <source>
        <dbReference type="ARBA" id="ARBA00022438"/>
    </source>
</evidence>
<evidence type="ECO:0000313" key="12">
    <source>
        <dbReference type="Proteomes" id="UP001595772"/>
    </source>
</evidence>
<evidence type="ECO:0000256" key="2">
    <source>
        <dbReference type="ARBA" id="ARBA00009692"/>
    </source>
</evidence>
<dbReference type="Gene3D" id="3.40.630.10">
    <property type="entry name" value="Zn peptidases"/>
    <property type="match status" value="1"/>
</dbReference>
<dbReference type="NCBIfam" id="NF009920">
    <property type="entry name" value="PRK13381.1"/>
    <property type="match status" value="1"/>
</dbReference>
<evidence type="ECO:0000256" key="4">
    <source>
        <dbReference type="ARBA" id="ARBA00022670"/>
    </source>
</evidence>
<dbReference type="NCBIfam" id="NF003976">
    <property type="entry name" value="PRK05469.1"/>
    <property type="match status" value="1"/>
</dbReference>
<sequence length="409" mass="45684">MREEIIDRFTTYVQLDTQSNEDSKETPSTSGQWDLINLLSDELKKIGMEDVVFDENGYLMATLPSNTNKEVPTIGFLAHVDTATDFTGKNVKPQIVENFNGNDLILNQELNVVLSSKDFPELPSYKGHTIITTDGTTLLGADNKAGIAEIMTAMNHLIQHPEIKHGRIRVAFTPDEEIGRGPHKFDVERFDATYAYTVDGGPLGELQYESFNAAAAKVTFKGNSVHPGTAKNKMVNAGKLAAAFITKFPENESPEQTEGYEGFYHLISVNGDVENAMVYYIIRDHDREKFEERKTTMQKFVQEMKETYGDAAVELNMSDQYYNMGEKIEPVKGIVDIARQAMKNLDIDPIVEPIRGGTDGSQLSYMGLPTPNIFTGGENFHGKFEYISVNNMEKASNVIVEICKLFEAE</sequence>
<comment type="catalytic activity">
    <reaction evidence="1 9">
        <text>Release of the N-terminal residue from a tripeptide.</text>
        <dbReference type="EC" id="3.4.11.4"/>
    </reaction>
</comment>
<gene>
    <name evidence="9 11" type="primary">pepT</name>
    <name evidence="11" type="ORF">ACFOUV_13360</name>
</gene>
<feature type="binding site" evidence="9">
    <location>
        <position position="381"/>
    </location>
    <ligand>
        <name>Zn(2+)</name>
        <dbReference type="ChEBI" id="CHEBI:29105"/>
        <label>2</label>
    </ligand>
</feature>
<dbReference type="InterPro" id="IPR002933">
    <property type="entry name" value="Peptidase_M20"/>
</dbReference>
<keyword evidence="7 9" id="KW-0862">Zinc</keyword>
<dbReference type="PROSITE" id="PS00758">
    <property type="entry name" value="ARGE_DAPE_CPG2_1"/>
    <property type="match status" value="1"/>
</dbReference>
<dbReference type="HAMAP" id="MF_00550">
    <property type="entry name" value="Aminopeptidase_M20"/>
    <property type="match status" value="1"/>
</dbReference>
<evidence type="ECO:0000256" key="6">
    <source>
        <dbReference type="ARBA" id="ARBA00022801"/>
    </source>
</evidence>
<evidence type="ECO:0000259" key="10">
    <source>
        <dbReference type="Pfam" id="PF07687"/>
    </source>
</evidence>
<comment type="cofactor">
    <cofactor evidence="9">
        <name>Zn(2+)</name>
        <dbReference type="ChEBI" id="CHEBI:29105"/>
    </cofactor>
    <text evidence="9">Binds 2 Zn(2+) ions per subunit.</text>
</comment>
<dbReference type="EMBL" id="JBHSAO010000010">
    <property type="protein sequence ID" value="MFC4024785.1"/>
    <property type="molecule type" value="Genomic_DNA"/>
</dbReference>
<feature type="binding site" evidence="9">
    <location>
        <position position="142"/>
    </location>
    <ligand>
        <name>Zn(2+)</name>
        <dbReference type="ChEBI" id="CHEBI:29105"/>
        <label>1</label>
    </ligand>
</feature>
<dbReference type="InterPro" id="IPR001261">
    <property type="entry name" value="ArgE/DapE_CS"/>
</dbReference>
<evidence type="ECO:0000313" key="11">
    <source>
        <dbReference type="EMBL" id="MFC4024785.1"/>
    </source>
</evidence>
<comment type="subcellular location">
    <subcellularLocation>
        <location evidence="9">Cytoplasm</location>
    </subcellularLocation>
</comment>
<comment type="similarity">
    <text evidence="2 9">Belongs to the peptidase M20B family.</text>
</comment>
<dbReference type="SUPFAM" id="SSF55031">
    <property type="entry name" value="Bacterial exopeptidase dimerisation domain"/>
    <property type="match status" value="1"/>
</dbReference>
<dbReference type="EC" id="3.4.11.4" evidence="9"/>
<dbReference type="InterPro" id="IPR010161">
    <property type="entry name" value="Peptidase_M20B"/>
</dbReference>
<feature type="binding site" evidence="9">
    <location>
        <position position="79"/>
    </location>
    <ligand>
        <name>Zn(2+)</name>
        <dbReference type="ChEBI" id="CHEBI:29105"/>
        <label>1</label>
    </ligand>
</feature>
<dbReference type="PANTHER" id="PTHR42994:SF1">
    <property type="entry name" value="PEPTIDASE T"/>
    <property type="match status" value="1"/>
</dbReference>
<dbReference type="CDD" id="cd03892">
    <property type="entry name" value="M20_peptT"/>
    <property type="match status" value="1"/>
</dbReference>
<dbReference type="InterPro" id="IPR011650">
    <property type="entry name" value="Peptidase_M20_dimer"/>
</dbReference>
<keyword evidence="12" id="KW-1185">Reference proteome</keyword>
<feature type="domain" description="Peptidase M20 dimerisation" evidence="10">
    <location>
        <begin position="208"/>
        <end position="309"/>
    </location>
</feature>
<keyword evidence="5 9" id="KW-0479">Metal-binding</keyword>
<name>A0ABV8GY10_9BACI</name>
<dbReference type="PIRSF" id="PIRSF037215">
    <property type="entry name" value="Peptidase_M20B"/>
    <property type="match status" value="1"/>
</dbReference>
<keyword evidence="3 9" id="KW-0031">Aminopeptidase</keyword>
<evidence type="ECO:0000256" key="8">
    <source>
        <dbReference type="ARBA" id="ARBA00023049"/>
    </source>
</evidence>
<feature type="binding site" evidence="9">
    <location>
        <position position="142"/>
    </location>
    <ligand>
        <name>Zn(2+)</name>
        <dbReference type="ChEBI" id="CHEBI:29105"/>
        <label>2</label>
    </ligand>
</feature>
<dbReference type="Pfam" id="PF01546">
    <property type="entry name" value="Peptidase_M20"/>
    <property type="match status" value="1"/>
</dbReference>
<dbReference type="SUPFAM" id="SSF53187">
    <property type="entry name" value="Zn-dependent exopeptidases"/>
    <property type="match status" value="1"/>
</dbReference>
<dbReference type="GO" id="GO:0045148">
    <property type="term" value="F:tripeptide aminopeptidase activity"/>
    <property type="evidence" value="ECO:0007669"/>
    <property type="project" value="UniProtKB-EC"/>
</dbReference>
<dbReference type="Gene3D" id="3.30.70.360">
    <property type="match status" value="1"/>
</dbReference>